<organism evidence="1 2">
    <name type="scientific">Proteus columbae</name>
    <dbReference type="NCBI Taxonomy" id="1987580"/>
    <lineage>
        <taxon>Bacteria</taxon>
        <taxon>Pseudomonadati</taxon>
        <taxon>Pseudomonadota</taxon>
        <taxon>Gammaproteobacteria</taxon>
        <taxon>Enterobacterales</taxon>
        <taxon>Morganellaceae</taxon>
        <taxon>Proteus</taxon>
    </lineage>
</organism>
<evidence type="ECO:0000313" key="2">
    <source>
        <dbReference type="Proteomes" id="UP000464700"/>
    </source>
</evidence>
<dbReference type="AlphaFoldDB" id="A0A6I7DAN0"/>
<reference evidence="1 2" key="1">
    <citation type="submission" date="2019-09" db="EMBL/GenBank/DDBJ databases">
        <title>Emergence of a chromosome-mediated tetracycline resistance gene in Proteus strain.</title>
        <authorList>
            <person name="He D."/>
            <person name="Wang L."/>
        </authorList>
    </citation>
    <scope>NUCLEOTIDE SEQUENCE [LARGE SCALE GENOMIC DNA]</scope>
    <source>
        <strain evidence="1 2">T60</strain>
    </source>
</reference>
<sequence length="140" mass="16205">MKMINKILIIITLLSLSINTQALMERTLVTTATYESYVACVAAKEDIAFDNVYLLMHNNRNKVNSEGDQIPLSFNPRFDTELLQHYHLIYELTKDERMVDCDMFASIIYDSLKEEFDVCDMGEYSPMGKKYEDVVLSLLK</sequence>
<dbReference type="EMBL" id="CP043925">
    <property type="protein sequence ID" value="QHN11052.1"/>
    <property type="molecule type" value="Genomic_DNA"/>
</dbReference>
<protein>
    <submittedName>
        <fullName evidence="1">Uncharacterized protein</fullName>
    </submittedName>
</protein>
<accession>A0A6I7DAN0</accession>
<proteinExistence type="predicted"/>
<dbReference type="Proteomes" id="UP000464700">
    <property type="component" value="Chromosome"/>
</dbReference>
<dbReference type="RefSeq" id="WP_129586838.1">
    <property type="nucleotide sequence ID" value="NZ_CAXOMZ010000012.1"/>
</dbReference>
<name>A0A6I7DAN0_9GAMM</name>
<gene>
    <name evidence="1" type="ORF">F1325_11505</name>
</gene>
<keyword evidence="2" id="KW-1185">Reference proteome</keyword>
<dbReference type="GeneID" id="76523835"/>
<evidence type="ECO:0000313" key="1">
    <source>
        <dbReference type="EMBL" id="QHN11052.1"/>
    </source>
</evidence>
<dbReference type="KEGG" id="pcol:F1325_11505"/>